<evidence type="ECO:0000256" key="1">
    <source>
        <dbReference type="SAM" id="MobiDB-lite"/>
    </source>
</evidence>
<feature type="compositionally biased region" description="Basic and acidic residues" evidence="1">
    <location>
        <begin position="258"/>
        <end position="270"/>
    </location>
</feature>
<accession>A0A8K0L3T2</accession>
<evidence type="ECO:0000313" key="2">
    <source>
        <dbReference type="EMBL" id="KAG8628467.1"/>
    </source>
</evidence>
<dbReference type="EMBL" id="JAESVG020000004">
    <property type="protein sequence ID" value="KAG8628467.1"/>
    <property type="molecule type" value="Genomic_DNA"/>
</dbReference>
<feature type="region of interest" description="Disordered" evidence="1">
    <location>
        <begin position="1"/>
        <end position="69"/>
    </location>
</feature>
<dbReference type="OrthoDB" id="10365175at2759"/>
<reference evidence="2" key="1">
    <citation type="submission" date="2021-07" db="EMBL/GenBank/DDBJ databases">
        <title>Elsinoe batatas strain:CRI-CJ2 Genome sequencing and assembly.</title>
        <authorList>
            <person name="Huang L."/>
        </authorList>
    </citation>
    <scope>NUCLEOTIDE SEQUENCE</scope>
    <source>
        <strain evidence="2">CRI-CJ2</strain>
    </source>
</reference>
<feature type="region of interest" description="Disordered" evidence="1">
    <location>
        <begin position="258"/>
        <end position="280"/>
    </location>
</feature>
<feature type="compositionally biased region" description="Polar residues" evidence="1">
    <location>
        <begin position="19"/>
        <end position="33"/>
    </location>
</feature>
<sequence>MLPNKDKSEVDMNMAAQAPPSSSPFGAQPTAPSEISIRELPAPPYPYPAYASNPPSSNSRTISPPSPMNPRWKSYLNGTLLIYKDMTDKDPSPIQTGELIPLKPPQPWILSLVHHRLPTKSSRRPRGEGQEEVKDKERDFYLLTFLNSPSHSMQRRFPPNYVFVPWRGFMPLAEAKTWCAEHGGRYMTECDFGTAGDGPEDEEGLVVDLPGWPRGRLTTYAGMEMRREREEWDALSEGDRERVRRLTADEYGLDIHVESRTGDGSEEGHGKGQGNGQGHHWLDVPCPTRVAWKPKDQVKNALPMGCEASVRLTTGEVVFFDRLAKKTRSTHPSRGFRTEGLPRSWQMAWAKVDGQWVVYYHDHDKKVNTLRPGTSRKVGSVGR</sequence>
<proteinExistence type="predicted"/>
<protein>
    <submittedName>
        <fullName evidence="2">Uncharacterized protein</fullName>
    </submittedName>
</protein>
<organism evidence="2 3">
    <name type="scientific">Elsinoe batatas</name>
    <dbReference type="NCBI Taxonomy" id="2601811"/>
    <lineage>
        <taxon>Eukaryota</taxon>
        <taxon>Fungi</taxon>
        <taxon>Dikarya</taxon>
        <taxon>Ascomycota</taxon>
        <taxon>Pezizomycotina</taxon>
        <taxon>Dothideomycetes</taxon>
        <taxon>Dothideomycetidae</taxon>
        <taxon>Myriangiales</taxon>
        <taxon>Elsinoaceae</taxon>
        <taxon>Elsinoe</taxon>
    </lineage>
</organism>
<keyword evidence="3" id="KW-1185">Reference proteome</keyword>
<feature type="compositionally biased region" description="Low complexity" evidence="1">
    <location>
        <begin position="48"/>
        <end position="59"/>
    </location>
</feature>
<comment type="caution">
    <text evidence="2">The sequence shown here is derived from an EMBL/GenBank/DDBJ whole genome shotgun (WGS) entry which is preliminary data.</text>
</comment>
<name>A0A8K0L3T2_9PEZI</name>
<evidence type="ECO:0000313" key="3">
    <source>
        <dbReference type="Proteomes" id="UP000809789"/>
    </source>
</evidence>
<gene>
    <name evidence="2" type="ORF">KVT40_004340</name>
</gene>
<dbReference type="AlphaFoldDB" id="A0A8K0L3T2"/>
<feature type="compositionally biased region" description="Basic and acidic residues" evidence="1">
    <location>
        <begin position="1"/>
        <end position="10"/>
    </location>
</feature>
<dbReference type="Proteomes" id="UP000809789">
    <property type="component" value="Unassembled WGS sequence"/>
</dbReference>